<dbReference type="InterPro" id="IPR003724">
    <property type="entry name" value="CblAdoTrfase_CobA"/>
</dbReference>
<dbReference type="InterPro" id="IPR027417">
    <property type="entry name" value="P-loop_NTPase"/>
</dbReference>
<dbReference type="PANTHER" id="PTHR46638">
    <property type="entry name" value="CORRINOID ADENOSYLTRANSFERASE"/>
    <property type="match status" value="1"/>
</dbReference>
<gene>
    <name evidence="1" type="ORF">H9Q78_06535</name>
</gene>
<dbReference type="Gene3D" id="3.40.50.300">
    <property type="entry name" value="P-loop containing nucleotide triphosphate hydrolases"/>
    <property type="match status" value="1"/>
</dbReference>
<organism evidence="1 2">
    <name type="scientific">Qiania dongpingensis</name>
    <dbReference type="NCBI Taxonomy" id="2763669"/>
    <lineage>
        <taxon>Bacteria</taxon>
        <taxon>Bacillati</taxon>
        <taxon>Bacillota</taxon>
        <taxon>Clostridia</taxon>
        <taxon>Lachnospirales</taxon>
        <taxon>Lachnospiraceae</taxon>
        <taxon>Qiania</taxon>
    </lineage>
</organism>
<accession>A0A7G9G7I6</accession>
<dbReference type="KEGG" id="qdo:H9Q78_06535"/>
<dbReference type="GO" id="GO:0009236">
    <property type="term" value="P:cobalamin biosynthetic process"/>
    <property type="evidence" value="ECO:0007669"/>
    <property type="project" value="InterPro"/>
</dbReference>
<dbReference type="PIRSF" id="PIRSF015617">
    <property type="entry name" value="Adensltrnsf_CobA"/>
    <property type="match status" value="1"/>
</dbReference>
<evidence type="ECO:0000313" key="2">
    <source>
        <dbReference type="Proteomes" id="UP000515823"/>
    </source>
</evidence>
<keyword evidence="1" id="KW-0808">Transferase</keyword>
<protein>
    <submittedName>
        <fullName evidence="1">Cob(I)yrinic acid a,c-diamide adenosyltransferase</fullName>
    </submittedName>
</protein>
<dbReference type="AlphaFoldDB" id="A0A7G9G7I6"/>
<dbReference type="GO" id="GO:0005524">
    <property type="term" value="F:ATP binding"/>
    <property type="evidence" value="ECO:0007669"/>
    <property type="project" value="InterPro"/>
</dbReference>
<keyword evidence="2" id="KW-1185">Reference proteome</keyword>
<dbReference type="EMBL" id="CP060634">
    <property type="protein sequence ID" value="QNM06768.1"/>
    <property type="molecule type" value="Genomic_DNA"/>
</dbReference>
<sequence>MKKGIVHVLCGEGSGKSACAIGLAVKAAGRNKNIVIIQFLKGRNEENEMSKRLEPEIKVFSFEKSDKPFSELSSEERKEEATNMRNGVNFAKKVLSTRDCDVLILDEILGLVDYGIIEAADIAKLLEAKDDDVDVIMTGIVFPDELYGCVDSISRIDSEDIKKSCC</sequence>
<dbReference type="RefSeq" id="WP_249304451.1">
    <property type="nucleotide sequence ID" value="NZ_CP060634.1"/>
</dbReference>
<dbReference type="PANTHER" id="PTHR46638:SF1">
    <property type="entry name" value="CORRINOID ADENOSYLTRANSFERASE"/>
    <property type="match status" value="1"/>
</dbReference>
<evidence type="ECO:0000313" key="1">
    <source>
        <dbReference type="EMBL" id="QNM06768.1"/>
    </source>
</evidence>
<name>A0A7G9G7I6_9FIRM</name>
<dbReference type="SUPFAM" id="SSF52540">
    <property type="entry name" value="P-loop containing nucleoside triphosphate hydrolases"/>
    <property type="match status" value="1"/>
</dbReference>
<dbReference type="Pfam" id="PF02572">
    <property type="entry name" value="CobA_CobO_BtuR"/>
    <property type="match status" value="1"/>
</dbReference>
<proteinExistence type="predicted"/>
<reference evidence="1 2" key="1">
    <citation type="submission" date="2020-08" db="EMBL/GenBank/DDBJ databases">
        <authorList>
            <person name="Liu C."/>
            <person name="Sun Q."/>
        </authorList>
    </citation>
    <scope>NUCLEOTIDE SEQUENCE [LARGE SCALE GENOMIC DNA]</scope>
    <source>
        <strain evidence="1 2">NSJ-38</strain>
    </source>
</reference>
<dbReference type="GO" id="GO:0008817">
    <property type="term" value="F:corrinoid adenosyltransferase activity"/>
    <property type="evidence" value="ECO:0007669"/>
    <property type="project" value="InterPro"/>
</dbReference>
<dbReference type="Proteomes" id="UP000515823">
    <property type="component" value="Chromosome"/>
</dbReference>